<gene>
    <name evidence="1" type="ORF">SMN809_LOCUS26609</name>
    <name evidence="2" type="ORF">SMN809_LOCUS84602</name>
</gene>
<dbReference type="EMBL" id="CAJOBI010360713">
    <property type="protein sequence ID" value="CAF5226033.1"/>
    <property type="molecule type" value="Genomic_DNA"/>
</dbReference>
<reference evidence="1" key="1">
    <citation type="submission" date="2021-02" db="EMBL/GenBank/DDBJ databases">
        <authorList>
            <person name="Nowell W R."/>
        </authorList>
    </citation>
    <scope>NUCLEOTIDE SEQUENCE</scope>
</reference>
<evidence type="ECO:0000313" key="3">
    <source>
        <dbReference type="Proteomes" id="UP000676336"/>
    </source>
</evidence>
<comment type="caution">
    <text evidence="1">The sequence shown here is derived from an EMBL/GenBank/DDBJ whole genome shotgun (WGS) entry which is preliminary data.</text>
</comment>
<proteinExistence type="predicted"/>
<dbReference type="EMBL" id="CAJOBI010038553">
    <property type="protein sequence ID" value="CAF4312597.1"/>
    <property type="molecule type" value="Genomic_DNA"/>
</dbReference>
<evidence type="ECO:0000313" key="1">
    <source>
        <dbReference type="EMBL" id="CAF4312597.1"/>
    </source>
</evidence>
<dbReference type="Proteomes" id="UP000676336">
    <property type="component" value="Unassembled WGS sequence"/>
</dbReference>
<feature type="non-terminal residue" evidence="1">
    <location>
        <position position="28"/>
    </location>
</feature>
<dbReference type="AlphaFoldDB" id="A0A8S2UFT6"/>
<accession>A0A8S2UFT6</accession>
<evidence type="ECO:0000313" key="2">
    <source>
        <dbReference type="EMBL" id="CAF5226033.1"/>
    </source>
</evidence>
<protein>
    <submittedName>
        <fullName evidence="1">Uncharacterized protein</fullName>
    </submittedName>
</protein>
<sequence length="28" mass="2850">METPKRNAPIVTATSATLAESSGGLAFE</sequence>
<name>A0A8S2UFT6_9BILA</name>
<organism evidence="1 3">
    <name type="scientific">Rotaria magnacalcarata</name>
    <dbReference type="NCBI Taxonomy" id="392030"/>
    <lineage>
        <taxon>Eukaryota</taxon>
        <taxon>Metazoa</taxon>
        <taxon>Spiralia</taxon>
        <taxon>Gnathifera</taxon>
        <taxon>Rotifera</taxon>
        <taxon>Eurotatoria</taxon>
        <taxon>Bdelloidea</taxon>
        <taxon>Philodinida</taxon>
        <taxon>Philodinidae</taxon>
        <taxon>Rotaria</taxon>
    </lineage>
</organism>